<dbReference type="RefSeq" id="WP_277444570.1">
    <property type="nucleotide sequence ID" value="NZ_JAKOAV010000024.1"/>
</dbReference>
<evidence type="ECO:0000256" key="6">
    <source>
        <dbReference type="ARBA" id="ARBA00022777"/>
    </source>
</evidence>
<dbReference type="GO" id="GO:0008776">
    <property type="term" value="F:acetate kinase activity"/>
    <property type="evidence" value="ECO:0007669"/>
    <property type="project" value="TreeGrafter"/>
</dbReference>
<evidence type="ECO:0000313" key="12">
    <source>
        <dbReference type="Proteomes" id="UP001154312"/>
    </source>
</evidence>
<evidence type="ECO:0000256" key="9">
    <source>
        <dbReference type="HAMAP-Rule" id="MF_00542"/>
    </source>
</evidence>
<reference evidence="11" key="1">
    <citation type="submission" date="2022-02" db="EMBL/GenBank/DDBJ databases">
        <authorList>
            <person name="Leng L."/>
        </authorList>
    </citation>
    <scope>NUCLEOTIDE SEQUENCE</scope>
    <source>
        <strain evidence="11">JI</strain>
    </source>
</reference>
<keyword evidence="12" id="KW-1185">Reference proteome</keyword>
<dbReference type="EC" id="2.7.2.7" evidence="9"/>
<evidence type="ECO:0000256" key="3">
    <source>
        <dbReference type="ARBA" id="ARBA00022490"/>
    </source>
</evidence>
<dbReference type="GO" id="GO:0005524">
    <property type="term" value="F:ATP binding"/>
    <property type="evidence" value="ECO:0007669"/>
    <property type="project" value="UniProtKB-KW"/>
</dbReference>
<dbReference type="GO" id="GO:0047761">
    <property type="term" value="F:butyrate kinase activity"/>
    <property type="evidence" value="ECO:0007669"/>
    <property type="project" value="UniProtKB-UniRule"/>
</dbReference>
<organism evidence="11 12">
    <name type="scientific">Pelotomaculum isophthalicicum JI</name>
    <dbReference type="NCBI Taxonomy" id="947010"/>
    <lineage>
        <taxon>Bacteria</taxon>
        <taxon>Bacillati</taxon>
        <taxon>Bacillota</taxon>
        <taxon>Clostridia</taxon>
        <taxon>Eubacteriales</taxon>
        <taxon>Desulfotomaculaceae</taxon>
        <taxon>Pelotomaculum</taxon>
    </lineage>
</organism>
<keyword evidence="5 9" id="KW-0547">Nucleotide-binding</keyword>
<dbReference type="NCBIfam" id="NF002834">
    <property type="entry name" value="PRK03011.1-5"/>
    <property type="match status" value="1"/>
</dbReference>
<evidence type="ECO:0000256" key="4">
    <source>
        <dbReference type="ARBA" id="ARBA00022679"/>
    </source>
</evidence>
<evidence type="ECO:0000256" key="7">
    <source>
        <dbReference type="ARBA" id="ARBA00022840"/>
    </source>
</evidence>
<dbReference type="InterPro" id="IPR011245">
    <property type="entry name" value="Butyrate_kin"/>
</dbReference>
<evidence type="ECO:0000313" key="11">
    <source>
        <dbReference type="EMBL" id="MDF9409126.1"/>
    </source>
</evidence>
<protein>
    <recommendedName>
        <fullName evidence="9">Probable butyrate kinase</fullName>
        <shortName evidence="9">BK</shortName>
        <ecNumber evidence="9">2.7.2.7</ecNumber>
    </recommendedName>
    <alternativeName>
        <fullName evidence="9">Branched-chain carboxylic acid kinase</fullName>
    </alternativeName>
</protein>
<comment type="similarity">
    <text evidence="2 9 10">Belongs to the acetokinase family.</text>
</comment>
<dbReference type="InterPro" id="IPR000890">
    <property type="entry name" value="Aliphatic_acid_kin_short-chain"/>
</dbReference>
<dbReference type="PIRSF" id="PIRSF036458">
    <property type="entry name" value="Butyrate_kin"/>
    <property type="match status" value="1"/>
</dbReference>
<evidence type="ECO:0000256" key="5">
    <source>
        <dbReference type="ARBA" id="ARBA00022741"/>
    </source>
</evidence>
<evidence type="ECO:0000256" key="10">
    <source>
        <dbReference type="RuleBase" id="RU003835"/>
    </source>
</evidence>
<sequence>MKNFLQLIINPGSTSTKLAVFRGNEPVYSETLRHSSEELRKFQGITGQFNYRRRLVMDAMVKSGVQPGELDAVVGRGGLLKPVPGGTYLVNKKMIEDLEAERRGAHASNLGGLIARSIAGELGIPAYIVDPVCIDEKEPVSRISGMPENPRESLFHALNQKAVARRAAEDMGKDYSEINLVVAHLGGGISVGAHLRGRVIDVNDALAGDGPFTPERSGGVPVGKLVEMCYSGRYTREEMMKKVVGGGGLAAYLGTADALEIEKRIEQGDKQAKLIYEAMAYQVAKEIGACGAILKGDVDAVVITGGIAHSRMLVGWIEERVSFIAPVRVYPGENEMEALAAGGYRVLAGLEAVKVY</sequence>
<dbReference type="PANTHER" id="PTHR21060:SF3">
    <property type="entry name" value="BUTYRATE KINASE 2-RELATED"/>
    <property type="match status" value="1"/>
</dbReference>
<dbReference type="EMBL" id="JAKOAV010000024">
    <property type="protein sequence ID" value="MDF9409126.1"/>
    <property type="molecule type" value="Genomic_DNA"/>
</dbReference>
<dbReference type="Proteomes" id="UP001154312">
    <property type="component" value="Unassembled WGS sequence"/>
</dbReference>
<proteinExistence type="inferred from homology"/>
<dbReference type="GO" id="GO:0005737">
    <property type="term" value="C:cytoplasm"/>
    <property type="evidence" value="ECO:0007669"/>
    <property type="project" value="UniProtKB-SubCell"/>
</dbReference>
<dbReference type="SUPFAM" id="SSF53067">
    <property type="entry name" value="Actin-like ATPase domain"/>
    <property type="match status" value="2"/>
</dbReference>
<dbReference type="GO" id="GO:0006083">
    <property type="term" value="P:acetate metabolic process"/>
    <property type="evidence" value="ECO:0007669"/>
    <property type="project" value="TreeGrafter"/>
</dbReference>
<gene>
    <name evidence="9 11" type="primary">buk</name>
    <name evidence="11" type="ORF">L7E55_12290</name>
</gene>
<keyword evidence="3 9" id="KW-0963">Cytoplasm</keyword>
<keyword evidence="4 9" id="KW-0808">Transferase</keyword>
<dbReference type="HAMAP" id="MF_00542">
    <property type="entry name" value="Butyrate_kinase"/>
    <property type="match status" value="1"/>
</dbReference>
<keyword evidence="7 9" id="KW-0067">ATP-binding</keyword>
<accession>A0A9X4H2S8</accession>
<evidence type="ECO:0000256" key="1">
    <source>
        <dbReference type="ARBA" id="ARBA00004496"/>
    </source>
</evidence>
<comment type="caution">
    <text evidence="11">The sequence shown here is derived from an EMBL/GenBank/DDBJ whole genome shotgun (WGS) entry which is preliminary data.</text>
</comment>
<dbReference type="PANTHER" id="PTHR21060">
    <property type="entry name" value="ACETATE KINASE"/>
    <property type="match status" value="1"/>
</dbReference>
<comment type="subcellular location">
    <subcellularLocation>
        <location evidence="1 9">Cytoplasm</location>
    </subcellularLocation>
</comment>
<dbReference type="PROSITE" id="PS01076">
    <property type="entry name" value="ACETATE_KINASE_2"/>
    <property type="match status" value="1"/>
</dbReference>
<dbReference type="PRINTS" id="PR00471">
    <property type="entry name" value="ACETATEKNASE"/>
</dbReference>
<dbReference type="Gene3D" id="3.30.420.40">
    <property type="match status" value="2"/>
</dbReference>
<dbReference type="CDD" id="cd24011">
    <property type="entry name" value="ASKHA_NBD_BK"/>
    <property type="match status" value="1"/>
</dbReference>
<dbReference type="Pfam" id="PF00871">
    <property type="entry name" value="Acetate_kinase"/>
    <property type="match status" value="1"/>
</dbReference>
<keyword evidence="6 9" id="KW-0418">Kinase</keyword>
<dbReference type="InterPro" id="IPR023865">
    <property type="entry name" value="Aliphatic_acid_kinase_CS"/>
</dbReference>
<comment type="catalytic activity">
    <reaction evidence="8 9">
        <text>butanoate + ATP = butanoyl phosphate + ADP</text>
        <dbReference type="Rhea" id="RHEA:13585"/>
        <dbReference type="ChEBI" id="CHEBI:17968"/>
        <dbReference type="ChEBI" id="CHEBI:30616"/>
        <dbReference type="ChEBI" id="CHEBI:58079"/>
        <dbReference type="ChEBI" id="CHEBI:456216"/>
        <dbReference type="EC" id="2.7.2.7"/>
    </reaction>
</comment>
<evidence type="ECO:0000256" key="2">
    <source>
        <dbReference type="ARBA" id="ARBA00008748"/>
    </source>
</evidence>
<evidence type="ECO:0000256" key="8">
    <source>
        <dbReference type="ARBA" id="ARBA00048596"/>
    </source>
</evidence>
<dbReference type="AlphaFoldDB" id="A0A9X4H2S8"/>
<dbReference type="NCBIfam" id="TIGR02707">
    <property type="entry name" value="butyr_kinase"/>
    <property type="match status" value="1"/>
</dbReference>
<name>A0A9X4H2S8_9FIRM</name>
<dbReference type="InterPro" id="IPR043129">
    <property type="entry name" value="ATPase_NBD"/>
</dbReference>